<gene>
    <name evidence="7" type="ORF">RB653_004706</name>
</gene>
<comment type="function">
    <text evidence="5">Subunit of the V1 complex of vacuolar(H+)-ATPase (V-ATPase), a multisubunit enzyme composed of a peripheral complex (V1) that hydrolyzes ATP and a membrane integral complex (V0) that translocates protons. V-ATPase is responsible for acidifying and maintaining the pH of intracellular compartments and in some cell types, is targeted to the plasma membrane, where it is responsible for acidifying the extracellular environment.</text>
</comment>
<dbReference type="GO" id="GO:0000221">
    <property type="term" value="C:vacuolar proton-transporting V-type ATPase, V1 domain"/>
    <property type="evidence" value="ECO:0007669"/>
    <property type="project" value="TreeGrafter"/>
</dbReference>
<accession>A0AAN7YYG5</accession>
<dbReference type="PANTHER" id="PTHR12713:SF11">
    <property type="entry name" value="V-TYPE PROTON ATPASE SUBUNIT G"/>
    <property type="match status" value="1"/>
</dbReference>
<reference evidence="7 8" key="1">
    <citation type="submission" date="2023-11" db="EMBL/GenBank/DDBJ databases">
        <title>Dfirmibasis_genome.</title>
        <authorList>
            <person name="Edelbroek B."/>
            <person name="Kjellin J."/>
            <person name="Jerlstrom-Hultqvist J."/>
            <person name="Soderbom F."/>
        </authorList>
    </citation>
    <scope>NUCLEOTIDE SEQUENCE [LARGE SCALE GENOMIC DNA]</scope>
    <source>
        <strain evidence="7 8">TNS-C-14</strain>
    </source>
</reference>
<comment type="similarity">
    <text evidence="1 5">Belongs to the V-ATPase G subunit family.</text>
</comment>
<comment type="caution">
    <text evidence="7">The sequence shown here is derived from an EMBL/GenBank/DDBJ whole genome shotgun (WGS) entry which is preliminary data.</text>
</comment>
<dbReference type="NCBIfam" id="TIGR01147">
    <property type="entry name" value="V_ATP_synt_G"/>
    <property type="match status" value="1"/>
</dbReference>
<name>A0AAN7YYG5_9MYCE</name>
<dbReference type="GO" id="GO:0016887">
    <property type="term" value="F:ATP hydrolysis activity"/>
    <property type="evidence" value="ECO:0007669"/>
    <property type="project" value="TreeGrafter"/>
</dbReference>
<dbReference type="EMBL" id="JAVFKY010000001">
    <property type="protein sequence ID" value="KAK5583116.1"/>
    <property type="molecule type" value="Genomic_DNA"/>
</dbReference>
<dbReference type="FunFam" id="1.20.5.2950:FF:000001">
    <property type="entry name" value="V-type proton ATPase subunit G"/>
    <property type="match status" value="1"/>
</dbReference>
<dbReference type="InterPro" id="IPR005124">
    <property type="entry name" value="V-ATPase_G"/>
</dbReference>
<keyword evidence="4 5" id="KW-0406">Ion transport</keyword>
<proteinExistence type="inferred from homology"/>
<sequence>MSSEDGIKKLLDAERTAQKIVADARQDRVQKLKKAVEEAEKEIKEFREKKDKEYKEYESKYLGASSETASQLATNANKEIDTIRTETAANKQKVVDLLIKYAITCDN</sequence>
<evidence type="ECO:0000256" key="3">
    <source>
        <dbReference type="ARBA" id="ARBA00022781"/>
    </source>
</evidence>
<evidence type="ECO:0000256" key="6">
    <source>
        <dbReference type="SAM" id="Coils"/>
    </source>
</evidence>
<keyword evidence="8" id="KW-1185">Reference proteome</keyword>
<keyword evidence="2 5" id="KW-0813">Transport</keyword>
<keyword evidence="6" id="KW-0175">Coiled coil</keyword>
<dbReference type="GO" id="GO:0046961">
    <property type="term" value="F:proton-transporting ATPase activity, rotational mechanism"/>
    <property type="evidence" value="ECO:0007669"/>
    <property type="project" value="InterPro"/>
</dbReference>
<evidence type="ECO:0000313" key="7">
    <source>
        <dbReference type="EMBL" id="KAK5583116.1"/>
    </source>
</evidence>
<dbReference type="Proteomes" id="UP001344447">
    <property type="component" value="Unassembled WGS sequence"/>
</dbReference>
<evidence type="ECO:0000256" key="1">
    <source>
        <dbReference type="ARBA" id="ARBA00010066"/>
    </source>
</evidence>
<dbReference type="Pfam" id="PF03179">
    <property type="entry name" value="V-ATPase_G"/>
    <property type="match status" value="1"/>
</dbReference>
<organism evidence="7 8">
    <name type="scientific">Dictyostelium firmibasis</name>
    <dbReference type="NCBI Taxonomy" id="79012"/>
    <lineage>
        <taxon>Eukaryota</taxon>
        <taxon>Amoebozoa</taxon>
        <taxon>Evosea</taxon>
        <taxon>Eumycetozoa</taxon>
        <taxon>Dictyostelia</taxon>
        <taxon>Dictyosteliales</taxon>
        <taxon>Dictyosteliaceae</taxon>
        <taxon>Dictyostelium</taxon>
    </lineage>
</organism>
<evidence type="ECO:0000256" key="4">
    <source>
        <dbReference type="ARBA" id="ARBA00023065"/>
    </source>
</evidence>
<dbReference type="PANTHER" id="PTHR12713">
    <property type="entry name" value="VACUOLAR ATP SYNTHASE SUBUNIT G"/>
    <property type="match status" value="1"/>
</dbReference>
<evidence type="ECO:0000313" key="8">
    <source>
        <dbReference type="Proteomes" id="UP001344447"/>
    </source>
</evidence>
<evidence type="ECO:0000256" key="2">
    <source>
        <dbReference type="ARBA" id="ARBA00022448"/>
    </source>
</evidence>
<comment type="subunit">
    <text evidence="5">V-ATPase is a heteromultimeric enzyme made up of two complexes: the ATP-hydrolytic V1 complex and the proton translocation V0 complex.</text>
</comment>
<evidence type="ECO:0000256" key="5">
    <source>
        <dbReference type="RuleBase" id="RU364019"/>
    </source>
</evidence>
<dbReference type="AlphaFoldDB" id="A0AAN7YYG5"/>
<dbReference type="Gene3D" id="1.20.5.2950">
    <property type="match status" value="1"/>
</dbReference>
<keyword evidence="3 5" id="KW-0375">Hydrogen ion transport</keyword>
<feature type="coiled-coil region" evidence="6">
    <location>
        <begin position="22"/>
        <end position="56"/>
    </location>
</feature>
<protein>
    <recommendedName>
        <fullName evidence="5">V-type proton ATPase subunit G</fullName>
    </recommendedName>
</protein>